<dbReference type="Pfam" id="PF00550">
    <property type="entry name" value="PP-binding"/>
    <property type="match status" value="1"/>
</dbReference>
<evidence type="ECO:0000256" key="2">
    <source>
        <dbReference type="ARBA" id="ARBA00022553"/>
    </source>
</evidence>
<evidence type="ECO:0000313" key="6">
    <source>
        <dbReference type="Proteomes" id="UP000054342"/>
    </source>
</evidence>
<proteinExistence type="predicted"/>
<dbReference type="RefSeq" id="XP_013321598.1">
    <property type="nucleotide sequence ID" value="XM_013466144.1"/>
</dbReference>
<feature type="domain" description="Carrier" evidence="4">
    <location>
        <begin position="80"/>
        <end position="158"/>
    </location>
</feature>
<dbReference type="HOGENOM" id="CLU_1065723_0_0_1"/>
<accession>A0A0D2FLL3</accession>
<dbReference type="PANTHER" id="PTHR43439">
    <property type="entry name" value="PHENYLACETATE-COENZYME A LIGASE"/>
    <property type="match status" value="1"/>
</dbReference>
<dbReference type="Proteomes" id="UP000054342">
    <property type="component" value="Unassembled WGS sequence"/>
</dbReference>
<feature type="region of interest" description="Disordered" evidence="3">
    <location>
        <begin position="206"/>
        <end position="240"/>
    </location>
</feature>
<evidence type="ECO:0000313" key="5">
    <source>
        <dbReference type="EMBL" id="KIW61014.1"/>
    </source>
</evidence>
<dbReference type="InterPro" id="IPR009081">
    <property type="entry name" value="PP-bd_ACP"/>
</dbReference>
<dbReference type="STRING" id="348802.A0A0D2FLL3"/>
<dbReference type="OrthoDB" id="429813at2759"/>
<keyword evidence="6" id="KW-1185">Reference proteome</keyword>
<dbReference type="InterPro" id="IPR036736">
    <property type="entry name" value="ACP-like_sf"/>
</dbReference>
<gene>
    <name evidence="5" type="ORF">PV05_01181</name>
</gene>
<evidence type="ECO:0000256" key="1">
    <source>
        <dbReference type="ARBA" id="ARBA00022450"/>
    </source>
</evidence>
<dbReference type="SUPFAM" id="SSF47336">
    <property type="entry name" value="ACP-like"/>
    <property type="match status" value="1"/>
</dbReference>
<evidence type="ECO:0000259" key="4">
    <source>
        <dbReference type="PROSITE" id="PS50075"/>
    </source>
</evidence>
<dbReference type="PROSITE" id="PS50075">
    <property type="entry name" value="CARRIER"/>
    <property type="match status" value="1"/>
</dbReference>
<organism evidence="5 6">
    <name type="scientific">Exophiala xenobiotica</name>
    <dbReference type="NCBI Taxonomy" id="348802"/>
    <lineage>
        <taxon>Eukaryota</taxon>
        <taxon>Fungi</taxon>
        <taxon>Dikarya</taxon>
        <taxon>Ascomycota</taxon>
        <taxon>Pezizomycotina</taxon>
        <taxon>Eurotiomycetes</taxon>
        <taxon>Chaetothyriomycetidae</taxon>
        <taxon>Chaetothyriales</taxon>
        <taxon>Herpotrichiellaceae</taxon>
        <taxon>Exophiala</taxon>
    </lineage>
</organism>
<name>A0A0D2FLL3_9EURO</name>
<protein>
    <recommendedName>
        <fullName evidence="4">Carrier domain-containing protein</fullName>
    </recommendedName>
</protein>
<dbReference type="Pfam" id="PF23562">
    <property type="entry name" value="AMP-binding_C_3"/>
    <property type="match status" value="1"/>
</dbReference>
<reference evidence="5 6" key="1">
    <citation type="submission" date="2015-01" db="EMBL/GenBank/DDBJ databases">
        <title>The Genome Sequence of Exophiala xenobiotica CBS118157.</title>
        <authorList>
            <consortium name="The Broad Institute Genomics Platform"/>
            <person name="Cuomo C."/>
            <person name="de Hoog S."/>
            <person name="Gorbushina A."/>
            <person name="Stielow B."/>
            <person name="Teixiera M."/>
            <person name="Abouelleil A."/>
            <person name="Chapman S.B."/>
            <person name="Priest M."/>
            <person name="Young S.K."/>
            <person name="Wortman J."/>
            <person name="Nusbaum C."/>
            <person name="Birren B."/>
        </authorList>
    </citation>
    <scope>NUCLEOTIDE SEQUENCE [LARGE SCALE GENOMIC DNA]</scope>
    <source>
        <strain evidence="5 6">CBS 118157</strain>
    </source>
</reference>
<evidence type="ECO:0000256" key="3">
    <source>
        <dbReference type="SAM" id="MobiDB-lite"/>
    </source>
</evidence>
<dbReference type="GeneID" id="25323089"/>
<dbReference type="AlphaFoldDB" id="A0A0D2FLL3"/>
<sequence>MDSATSLNKSFVGHGKIAKDYILFTTPDKPLPRAGKGTIQRQRAVDLYKQEADAFYDEKSTTKRGPATSRNTFDLATLETTQASLQVSLQAYIAQGFDLDWLKLDDDFFNQGGDSLQTLTLLRAINDSIAIGHDAIDVKQVYKNPTIRKLAASLHSDAPRPREDDDDIDSWIQMQQIFHLLSPKLHNGRVQNISSPPRLELNHLKTERSASASDTDGIPPLPFETSASLEKGPSDKSSAYDALQDKNFLISMIPPDGGSIA</sequence>
<dbReference type="PANTHER" id="PTHR43439:SF2">
    <property type="entry name" value="ENZYME, PUTATIVE (JCVI)-RELATED"/>
    <property type="match status" value="1"/>
</dbReference>
<dbReference type="EMBL" id="KN847317">
    <property type="protein sequence ID" value="KIW61014.1"/>
    <property type="molecule type" value="Genomic_DNA"/>
</dbReference>
<dbReference type="InterPro" id="IPR051414">
    <property type="entry name" value="Adenylate-forming_Reductase"/>
</dbReference>
<keyword evidence="1" id="KW-0596">Phosphopantetheine</keyword>
<dbReference type="Gene3D" id="1.10.1200.10">
    <property type="entry name" value="ACP-like"/>
    <property type="match status" value="1"/>
</dbReference>
<keyword evidence="2" id="KW-0597">Phosphoprotein</keyword>